<comment type="caution">
    <text evidence="4">The sequence shown here is derived from an EMBL/GenBank/DDBJ whole genome shotgun (WGS) entry which is preliminary data.</text>
</comment>
<feature type="compositionally biased region" description="Low complexity" evidence="2">
    <location>
        <begin position="85"/>
        <end position="105"/>
    </location>
</feature>
<dbReference type="PANTHER" id="PTHR47642:SF5">
    <property type="entry name" value="ATP-DEPENDENT DNA HELICASE"/>
    <property type="match status" value="1"/>
</dbReference>
<dbReference type="EC" id="5.6.2.3" evidence="1"/>
<dbReference type="InterPro" id="IPR003593">
    <property type="entry name" value="AAA+_ATPase"/>
</dbReference>
<protein>
    <recommendedName>
        <fullName evidence="1">ATP-dependent DNA helicase</fullName>
        <ecNumber evidence="1">5.6.2.3</ecNumber>
    </recommendedName>
</protein>
<evidence type="ECO:0000256" key="1">
    <source>
        <dbReference type="RuleBase" id="RU363044"/>
    </source>
</evidence>
<keyword evidence="1" id="KW-0378">Hydrolase</keyword>
<feature type="compositionally biased region" description="Low complexity" evidence="2">
    <location>
        <begin position="459"/>
        <end position="469"/>
    </location>
</feature>
<dbReference type="Pfam" id="PF00570">
    <property type="entry name" value="HRDC"/>
    <property type="match status" value="1"/>
</dbReference>
<dbReference type="InterPro" id="IPR051055">
    <property type="entry name" value="PIF1_helicase"/>
</dbReference>
<proteinExistence type="inferred from homology"/>
<dbReference type="InterPro" id="IPR010285">
    <property type="entry name" value="DNA_helicase_pif1-like_DEAD"/>
</dbReference>
<gene>
    <name evidence="4" type="ORF">PCOR1329_LOCUS29700</name>
</gene>
<feature type="compositionally biased region" description="Low complexity" evidence="2">
    <location>
        <begin position="113"/>
        <end position="123"/>
    </location>
</feature>
<name>A0ABN9SI66_9DINO</name>
<dbReference type="Proteomes" id="UP001189429">
    <property type="component" value="Unassembled WGS sequence"/>
</dbReference>
<dbReference type="EMBL" id="CAUYUJ010011225">
    <property type="protein sequence ID" value="CAK0831373.1"/>
    <property type="molecule type" value="Genomic_DNA"/>
</dbReference>
<reference evidence="4" key="1">
    <citation type="submission" date="2023-10" db="EMBL/GenBank/DDBJ databases">
        <authorList>
            <person name="Chen Y."/>
            <person name="Shah S."/>
            <person name="Dougan E. K."/>
            <person name="Thang M."/>
            <person name="Chan C."/>
        </authorList>
    </citation>
    <scope>NUCLEOTIDE SEQUENCE [LARGE SCALE GENOMIC DNA]</scope>
</reference>
<accession>A0ABN9SI66</accession>
<dbReference type="Pfam" id="PF05970">
    <property type="entry name" value="PIF1"/>
    <property type="match status" value="1"/>
</dbReference>
<keyword evidence="1" id="KW-0067">ATP-binding</keyword>
<keyword evidence="5" id="KW-1185">Reference proteome</keyword>
<dbReference type="InterPro" id="IPR010997">
    <property type="entry name" value="HRDC-like_sf"/>
</dbReference>
<sequence length="481" mass="49960">MALPAGGAPPLLEQLQWLRSCRCWTDAFGARVDAEALGQRVGPPNGAEVLTLACDWEPLWKRARSSRLCGGEHGHPAALPQPGHPAAVPQPSQPAARQAAGHPAAWQQASGSPPAAWQHAAGHPPAPHPGHPAPQSTGAPPPLAPVAPAGALEQLAYGGASEALVQELRAWRSGRASASRKRFPELTNKTLESIASAVPTTDAELLAVPGIARKKADELGPEILEICRRHALGGGQRPPATPQVVPASPWMERPAKRARQGAPPPRGGVAACAAAGAPAAGAPAAAPSARVEAGMLTGEQRAAAERALRGENLFITGAAGTGKSFLLRYVVQELEAKMGGPGRLAVTAPTGLAAINVGGVTVHSFAGIGIMQQDGVGNMHRYMAARIGNSKVSSQRWRDTDVLVIDEISMLAPAFFDQLEAVARQVRRRRDPPAPSAACSWCSAGTSCSSRRWRRTRPRPAAGPSASRRQPGAAATSPRAR</sequence>
<feature type="region of interest" description="Disordered" evidence="2">
    <location>
        <begin position="432"/>
        <end position="481"/>
    </location>
</feature>
<keyword evidence="1" id="KW-0347">Helicase</keyword>
<dbReference type="InterPro" id="IPR002121">
    <property type="entry name" value="HRDC_dom"/>
</dbReference>
<keyword evidence="1" id="KW-0547">Nucleotide-binding</keyword>
<dbReference type="Gene3D" id="1.10.150.80">
    <property type="entry name" value="HRDC domain"/>
    <property type="match status" value="1"/>
</dbReference>
<organism evidence="4 5">
    <name type="scientific">Prorocentrum cordatum</name>
    <dbReference type="NCBI Taxonomy" id="2364126"/>
    <lineage>
        <taxon>Eukaryota</taxon>
        <taxon>Sar</taxon>
        <taxon>Alveolata</taxon>
        <taxon>Dinophyceae</taxon>
        <taxon>Prorocentrales</taxon>
        <taxon>Prorocentraceae</taxon>
        <taxon>Prorocentrum</taxon>
    </lineage>
</organism>
<dbReference type="SUPFAM" id="SSF47819">
    <property type="entry name" value="HRDC-like"/>
    <property type="match status" value="1"/>
</dbReference>
<keyword evidence="1" id="KW-0227">DNA damage</keyword>
<comment type="similarity">
    <text evidence="1">Belongs to the helicase family.</text>
</comment>
<comment type="cofactor">
    <cofactor evidence="1">
        <name>Mg(2+)</name>
        <dbReference type="ChEBI" id="CHEBI:18420"/>
    </cofactor>
</comment>
<dbReference type="SMART" id="SM00341">
    <property type="entry name" value="HRDC"/>
    <property type="match status" value="1"/>
</dbReference>
<dbReference type="PROSITE" id="PS50967">
    <property type="entry name" value="HRDC"/>
    <property type="match status" value="1"/>
</dbReference>
<feature type="domain" description="HRDC" evidence="3">
    <location>
        <begin position="158"/>
        <end position="237"/>
    </location>
</feature>
<dbReference type="InterPro" id="IPR027417">
    <property type="entry name" value="P-loop_NTPase"/>
</dbReference>
<evidence type="ECO:0000259" key="3">
    <source>
        <dbReference type="PROSITE" id="PS50967"/>
    </source>
</evidence>
<dbReference type="SUPFAM" id="SSF52540">
    <property type="entry name" value="P-loop containing nucleoside triphosphate hydrolases"/>
    <property type="match status" value="1"/>
</dbReference>
<dbReference type="PANTHER" id="PTHR47642">
    <property type="entry name" value="ATP-DEPENDENT DNA HELICASE"/>
    <property type="match status" value="1"/>
</dbReference>
<dbReference type="Gene3D" id="3.40.50.300">
    <property type="entry name" value="P-loop containing nucleotide triphosphate hydrolases"/>
    <property type="match status" value="1"/>
</dbReference>
<feature type="region of interest" description="Disordered" evidence="2">
    <location>
        <begin position="67"/>
        <end position="147"/>
    </location>
</feature>
<evidence type="ECO:0000256" key="2">
    <source>
        <dbReference type="SAM" id="MobiDB-lite"/>
    </source>
</evidence>
<comment type="catalytic activity">
    <reaction evidence="1">
        <text>ATP + H2O = ADP + phosphate + H(+)</text>
        <dbReference type="Rhea" id="RHEA:13065"/>
        <dbReference type="ChEBI" id="CHEBI:15377"/>
        <dbReference type="ChEBI" id="CHEBI:15378"/>
        <dbReference type="ChEBI" id="CHEBI:30616"/>
        <dbReference type="ChEBI" id="CHEBI:43474"/>
        <dbReference type="ChEBI" id="CHEBI:456216"/>
        <dbReference type="EC" id="5.6.2.3"/>
    </reaction>
</comment>
<keyword evidence="1" id="KW-0233">DNA recombination</keyword>
<dbReference type="SMART" id="SM00382">
    <property type="entry name" value="AAA"/>
    <property type="match status" value="1"/>
</dbReference>
<evidence type="ECO:0000313" key="4">
    <source>
        <dbReference type="EMBL" id="CAK0831373.1"/>
    </source>
</evidence>
<feature type="compositionally biased region" description="Low complexity" evidence="2">
    <location>
        <begin position="436"/>
        <end position="450"/>
    </location>
</feature>
<dbReference type="InterPro" id="IPR044876">
    <property type="entry name" value="HRDC_dom_sf"/>
</dbReference>
<evidence type="ECO:0000313" key="5">
    <source>
        <dbReference type="Proteomes" id="UP001189429"/>
    </source>
</evidence>
<keyword evidence="1" id="KW-0234">DNA repair</keyword>